<feature type="region of interest" description="Disordered" evidence="1">
    <location>
        <begin position="80"/>
        <end position="107"/>
    </location>
</feature>
<feature type="compositionally biased region" description="Basic and acidic residues" evidence="1">
    <location>
        <begin position="533"/>
        <end position="543"/>
    </location>
</feature>
<feature type="region of interest" description="Disordered" evidence="1">
    <location>
        <begin position="518"/>
        <end position="772"/>
    </location>
</feature>
<evidence type="ECO:0000259" key="2">
    <source>
        <dbReference type="Pfam" id="PF08914"/>
    </source>
</evidence>
<dbReference type="CDD" id="cd11655">
    <property type="entry name" value="rap1_myb-like"/>
    <property type="match status" value="2"/>
</dbReference>
<name>A0ABQ8KTQ7_9APHY</name>
<feature type="compositionally biased region" description="Low complexity" evidence="1">
    <location>
        <begin position="595"/>
        <end position="606"/>
    </location>
</feature>
<organism evidence="3 4">
    <name type="scientific">Rhodofomes roseus</name>
    <dbReference type="NCBI Taxonomy" id="34475"/>
    <lineage>
        <taxon>Eukaryota</taxon>
        <taxon>Fungi</taxon>
        <taxon>Dikarya</taxon>
        <taxon>Basidiomycota</taxon>
        <taxon>Agaricomycotina</taxon>
        <taxon>Agaricomycetes</taxon>
        <taxon>Polyporales</taxon>
        <taxon>Rhodofomes</taxon>
    </lineage>
</organism>
<proteinExistence type="predicted"/>
<dbReference type="Pfam" id="PF08914">
    <property type="entry name" value="Myb_Rap1"/>
    <property type="match status" value="2"/>
</dbReference>
<feature type="region of interest" description="Disordered" evidence="1">
    <location>
        <begin position="795"/>
        <end position="879"/>
    </location>
</feature>
<dbReference type="EMBL" id="JADCUA010000002">
    <property type="protein sequence ID" value="KAH9842421.1"/>
    <property type="molecule type" value="Genomic_DNA"/>
</dbReference>
<feature type="compositionally biased region" description="Polar residues" evidence="1">
    <location>
        <begin position="744"/>
        <end position="754"/>
    </location>
</feature>
<evidence type="ECO:0000313" key="3">
    <source>
        <dbReference type="EMBL" id="KAH9842421.1"/>
    </source>
</evidence>
<evidence type="ECO:0000313" key="4">
    <source>
        <dbReference type="Proteomes" id="UP000814176"/>
    </source>
</evidence>
<feature type="compositionally biased region" description="Basic and acidic residues" evidence="1">
    <location>
        <begin position="1149"/>
        <end position="1168"/>
    </location>
</feature>
<feature type="compositionally biased region" description="Acidic residues" evidence="1">
    <location>
        <begin position="384"/>
        <end position="407"/>
    </location>
</feature>
<comment type="caution">
    <text evidence="3">The sequence shown here is derived from an EMBL/GenBank/DDBJ whole genome shotgun (WGS) entry which is preliminary data.</text>
</comment>
<feature type="compositionally biased region" description="Basic and acidic residues" evidence="1">
    <location>
        <begin position="417"/>
        <end position="427"/>
    </location>
</feature>
<accession>A0ABQ8KTQ7</accession>
<feature type="domain" description="TERF2-interacting telomeric protein 1 Myb" evidence="2">
    <location>
        <begin position="13"/>
        <end position="69"/>
    </location>
</feature>
<sequence length="1191" mass="133286">MPGVSPRRPRTGFTDQDRDYMIKYLAKYCPDPKGRRGNTTWKALYENKKRKWNWSQRHTWQSWREHYVKDQVWFDRKIRQQQQKNPASEPAPPPSARPPSSQDSVVKRERVPFTALDDEHLMKYLAEHAIMSEGILGRKLYEDLVENVDRWPWASRHPAQSWRERYSRRREQFNQWIERYQRDNPEGATLEAFSPSQKRRRKLKKADRREDEDEHRDEQEEQEQVGGEEKERMSALAREEHEVEEAIQAEDSDQVKRADGPSRSGSAPEHAGKKRRRSSVSNDETEVARGNKRRRGDEHIEDGVPATAAEGSAQPVQRTAEVEPVRAREDERTKRANQKLAENPPSDDYTGDIFEPSVLSRSDSETEDEDEQVMDHPPIAVQREEEEEAEEEAEADEEEEDQEDQLDASDTGSGKGQRMDVDVEVKASAEQQPNERPSAHGAPTPTVAGRARTPPSPLYPSLSSVPPPTMDVDAPSLPGQFPATSTSVGDRDASVASVDIPLAHEILAKAQATKRAVLTVSQNPTPPASSPPVEDRSLAKSREASPVLQRPVAVDTCELPQPGPSTAIDTTSRPPPRTPKAKNKYLRKQSEDPFTSVTTTPVIPSSRDTTPSTVQPRERRLRRPREPPRLIDGPYNHAFTDAMGRTPPSGSRATGVVVDEDSDSEEWPPRRGRSKGKAKARQDGMKDRTPIVPAKVKTEPQHPAIALRPPCGPPARAHHIFSQPTQESRASQYPQAQPSPSQHHVFSQPTQQGIEQRCLPPPVQEQATEAETMPSFRLPKKYLDHLERALTKHSHLLQSNTADAEDDVITSTPVRRPSQRGAPVPGPSSVGPIHADDVSRSPELGRSVRFDPSLPDIKGKARDYGPSPSPVHNRRHASGGDVASQALLEGDSAGNERVRVRQYLPVLPTAPHGVRSADDSFVGTTSTSFSFRRPRRRESLSFVHQPKPRSASVEPEPAIQISEDDESVVVHIGVETAIQTMSENHGFNSDIVRRVWSQTQSLRMADVVLGQMREAAEKAALQFLEQLQEEGQGAAEPDAKLERQQPHPARSESPRRPSYHDRESPTLHITPVEANDDTSPEYSPPKPTRAGQFLRLVKEGRVDEALAREFSYAAGISPSQTPLRSGPDVEVHRLGMKPASSRFEAQSQDEQRSPVRYDEELREHSPDIPRWKAATIAMGKRFGQMLGNVDE</sequence>
<dbReference type="SUPFAM" id="SSF46689">
    <property type="entry name" value="Homeodomain-like"/>
    <property type="match status" value="2"/>
</dbReference>
<feature type="compositionally biased region" description="Basic and acidic residues" evidence="1">
    <location>
        <begin position="320"/>
        <end position="334"/>
    </location>
</feature>
<feature type="region of interest" description="Disordered" evidence="1">
    <location>
        <begin position="1029"/>
        <end position="1092"/>
    </location>
</feature>
<feature type="compositionally biased region" description="Basic residues" evidence="1">
    <location>
        <begin position="197"/>
        <end position="206"/>
    </location>
</feature>
<feature type="compositionally biased region" description="Basic and acidic residues" evidence="1">
    <location>
        <begin position="680"/>
        <end position="689"/>
    </location>
</feature>
<dbReference type="RefSeq" id="XP_047783468.1">
    <property type="nucleotide sequence ID" value="XM_047916970.1"/>
</dbReference>
<feature type="compositionally biased region" description="Low complexity" evidence="1">
    <location>
        <begin position="728"/>
        <end position="742"/>
    </location>
</feature>
<feature type="compositionally biased region" description="Basic and acidic residues" evidence="1">
    <location>
        <begin position="1037"/>
        <end position="1065"/>
    </location>
</feature>
<feature type="compositionally biased region" description="Acidic residues" evidence="1">
    <location>
        <begin position="210"/>
        <end position="223"/>
    </location>
</feature>
<dbReference type="InterPro" id="IPR009057">
    <property type="entry name" value="Homeodomain-like_sf"/>
</dbReference>
<feature type="domain" description="TERF2-interacting telomeric protein 1 Myb" evidence="2">
    <location>
        <begin position="113"/>
        <end position="169"/>
    </location>
</feature>
<feature type="compositionally biased region" description="Basic residues" evidence="1">
    <location>
        <begin position="670"/>
        <end position="679"/>
    </location>
</feature>
<feature type="compositionally biased region" description="Acidic residues" evidence="1">
    <location>
        <begin position="242"/>
        <end position="252"/>
    </location>
</feature>
<gene>
    <name evidence="3" type="ORF">C8Q71DRAFT_202686</name>
</gene>
<evidence type="ECO:0000256" key="1">
    <source>
        <dbReference type="SAM" id="MobiDB-lite"/>
    </source>
</evidence>
<feature type="compositionally biased region" description="Basic and acidic residues" evidence="1">
    <location>
        <begin position="227"/>
        <end position="241"/>
    </location>
</feature>
<dbReference type="GeneID" id="71997702"/>
<dbReference type="Proteomes" id="UP000814176">
    <property type="component" value="Unassembled WGS sequence"/>
</dbReference>
<dbReference type="Gene3D" id="1.10.10.60">
    <property type="entry name" value="Homeodomain-like"/>
    <property type="match status" value="2"/>
</dbReference>
<feature type="region of interest" description="Disordered" evidence="1">
    <location>
        <begin position="1138"/>
        <end position="1168"/>
    </location>
</feature>
<dbReference type="InterPro" id="IPR015010">
    <property type="entry name" value="TERF2IP_Myb"/>
</dbReference>
<protein>
    <recommendedName>
        <fullName evidence="2">TERF2-interacting telomeric protein 1 Myb domain-containing protein</fullName>
    </recommendedName>
</protein>
<reference evidence="3 4" key="1">
    <citation type="journal article" date="2021" name="Environ. Microbiol.">
        <title>Gene family expansions and transcriptome signatures uncover fungal adaptations to wood decay.</title>
        <authorList>
            <person name="Hage H."/>
            <person name="Miyauchi S."/>
            <person name="Viragh M."/>
            <person name="Drula E."/>
            <person name="Min B."/>
            <person name="Chaduli D."/>
            <person name="Navarro D."/>
            <person name="Favel A."/>
            <person name="Norest M."/>
            <person name="Lesage-Meessen L."/>
            <person name="Balint B."/>
            <person name="Merenyi Z."/>
            <person name="de Eugenio L."/>
            <person name="Morin E."/>
            <person name="Martinez A.T."/>
            <person name="Baldrian P."/>
            <person name="Stursova M."/>
            <person name="Martinez M.J."/>
            <person name="Novotny C."/>
            <person name="Magnuson J.K."/>
            <person name="Spatafora J.W."/>
            <person name="Maurice S."/>
            <person name="Pangilinan J."/>
            <person name="Andreopoulos W."/>
            <person name="LaButti K."/>
            <person name="Hundley H."/>
            <person name="Na H."/>
            <person name="Kuo A."/>
            <person name="Barry K."/>
            <person name="Lipzen A."/>
            <person name="Henrissat B."/>
            <person name="Riley R."/>
            <person name="Ahrendt S."/>
            <person name="Nagy L.G."/>
            <person name="Grigoriev I.V."/>
            <person name="Martin F."/>
            <person name="Rosso M.N."/>
        </authorList>
    </citation>
    <scope>NUCLEOTIDE SEQUENCE [LARGE SCALE GENOMIC DNA]</scope>
    <source>
        <strain evidence="3 4">CIRM-BRFM 1785</strain>
    </source>
</reference>
<keyword evidence="4" id="KW-1185">Reference proteome</keyword>
<feature type="region of interest" description="Disordered" evidence="1">
    <location>
        <begin position="187"/>
        <end position="491"/>
    </location>
</feature>